<comment type="caution">
    <text evidence="7">The sequence shown here is derived from an EMBL/GenBank/DDBJ whole genome shotgun (WGS) entry which is preliminary data.</text>
</comment>
<evidence type="ECO:0000256" key="3">
    <source>
        <dbReference type="ARBA" id="ARBA00022989"/>
    </source>
</evidence>
<feature type="transmembrane region" description="Helical" evidence="5">
    <location>
        <begin position="29"/>
        <end position="46"/>
    </location>
</feature>
<reference evidence="7 8" key="1">
    <citation type="submission" date="2021-01" db="EMBL/GenBank/DDBJ databases">
        <title>Tumebacillus sp. strain ITR2 16S ribosomal RNA gene Genome sequencing and assembly.</title>
        <authorList>
            <person name="Kang M."/>
        </authorList>
    </citation>
    <scope>NUCLEOTIDE SEQUENCE [LARGE SCALE GENOMIC DNA]</scope>
    <source>
        <strain evidence="7 8">ITR2</strain>
    </source>
</reference>
<dbReference type="Pfam" id="PF06803">
    <property type="entry name" value="DUF1232"/>
    <property type="match status" value="1"/>
</dbReference>
<organism evidence="7 8">
    <name type="scientific">Tumebacillus amylolyticus</name>
    <dbReference type="NCBI Taxonomy" id="2801339"/>
    <lineage>
        <taxon>Bacteria</taxon>
        <taxon>Bacillati</taxon>
        <taxon>Bacillota</taxon>
        <taxon>Bacilli</taxon>
        <taxon>Bacillales</taxon>
        <taxon>Alicyclobacillaceae</taxon>
        <taxon>Tumebacillus</taxon>
    </lineage>
</organism>
<sequence length="100" mass="11550">MSREGVSMNNKPTFFQNVAGMFKDKQTAFRDKLLIVGGILYILSPVDLIPDFIVLLGYTDDLAVAIGTYRLFRRVYNDFVRRSQIVSEQHFNPIDKPNHR</sequence>
<keyword evidence="2 5" id="KW-0812">Transmembrane</keyword>
<evidence type="ECO:0000259" key="6">
    <source>
        <dbReference type="Pfam" id="PF06803"/>
    </source>
</evidence>
<keyword evidence="4 5" id="KW-0472">Membrane</keyword>
<dbReference type="Proteomes" id="UP000602284">
    <property type="component" value="Unassembled WGS sequence"/>
</dbReference>
<evidence type="ECO:0000256" key="5">
    <source>
        <dbReference type="SAM" id="Phobius"/>
    </source>
</evidence>
<evidence type="ECO:0000313" key="7">
    <source>
        <dbReference type="EMBL" id="MBL0385965.1"/>
    </source>
</evidence>
<gene>
    <name evidence="7" type="ORF">JJB07_04805</name>
</gene>
<evidence type="ECO:0000313" key="8">
    <source>
        <dbReference type="Proteomes" id="UP000602284"/>
    </source>
</evidence>
<feature type="domain" description="DUF1232" evidence="6">
    <location>
        <begin position="32"/>
        <end position="65"/>
    </location>
</feature>
<proteinExistence type="predicted"/>
<evidence type="ECO:0000256" key="2">
    <source>
        <dbReference type="ARBA" id="ARBA00022692"/>
    </source>
</evidence>
<protein>
    <submittedName>
        <fullName evidence="7">DUF1232 domain-containing protein</fullName>
    </submittedName>
</protein>
<dbReference type="InterPro" id="IPR010652">
    <property type="entry name" value="DUF1232"/>
</dbReference>
<name>A0ABS1J6Y2_9BACL</name>
<keyword evidence="8" id="KW-1185">Reference proteome</keyword>
<dbReference type="EMBL" id="JAEQNB010000001">
    <property type="protein sequence ID" value="MBL0385965.1"/>
    <property type="molecule type" value="Genomic_DNA"/>
</dbReference>
<evidence type="ECO:0000256" key="1">
    <source>
        <dbReference type="ARBA" id="ARBA00004127"/>
    </source>
</evidence>
<accession>A0ABS1J6Y2</accession>
<evidence type="ECO:0000256" key="4">
    <source>
        <dbReference type="ARBA" id="ARBA00023136"/>
    </source>
</evidence>
<comment type="subcellular location">
    <subcellularLocation>
        <location evidence="1">Endomembrane system</location>
        <topology evidence="1">Multi-pass membrane protein</topology>
    </subcellularLocation>
</comment>
<keyword evidence="3 5" id="KW-1133">Transmembrane helix</keyword>